<sequence length="273" mass="29525">MRWSMRWPRVATILGGAAACAAALPVFADEAPASDDKRWSANASVVSQYVSRGLRQTWGKPALQAGVDYTMPNGLYIGAWGSQISDHVIAGGHVEIDTYVGYATTVAHDIELTTGLYRYWYPGARYDKAFAGGPATGYGYTEWMVGTGWRGVSVKLWTSLSNYFGFDGNSLADGIGKGSRGSTYAEANWAVPLSNDFTLGLHIGHEHVRNHSAFSFTDYRVELSRPINKFLTLSAALTGADASAYANQVSARNGADRMTLGRRTVVLKLTAAY</sequence>
<protein>
    <submittedName>
        <fullName evidence="2">Choline dehydrogenase</fullName>
    </submittedName>
</protein>
<gene>
    <name evidence="2" type="ORF">HGR00_27290</name>
</gene>
<evidence type="ECO:0000313" key="3">
    <source>
        <dbReference type="Proteomes" id="UP000575469"/>
    </source>
</evidence>
<keyword evidence="1" id="KW-0732">Signal</keyword>
<organism evidence="2 3">
    <name type="scientific">Ralstonia insidiosa</name>
    <dbReference type="NCBI Taxonomy" id="190721"/>
    <lineage>
        <taxon>Bacteria</taxon>
        <taxon>Pseudomonadati</taxon>
        <taxon>Pseudomonadota</taxon>
        <taxon>Betaproteobacteria</taxon>
        <taxon>Burkholderiales</taxon>
        <taxon>Burkholderiaceae</taxon>
        <taxon>Ralstonia</taxon>
    </lineage>
</organism>
<dbReference type="RefSeq" id="WP_169341744.1">
    <property type="nucleotide sequence ID" value="NZ_JABBZM010000035.1"/>
</dbReference>
<reference evidence="2 3" key="1">
    <citation type="submission" date="2020-04" db="EMBL/GenBank/DDBJ databases">
        <title>Ralstonia insidiosa genome sequencing and assembly.</title>
        <authorList>
            <person name="Martins R.C.R."/>
            <person name="Perdigao-Neto L.V."/>
            <person name="Levin A.S.S."/>
            <person name="Costa S.F."/>
        </authorList>
    </citation>
    <scope>NUCLEOTIDE SEQUENCE [LARGE SCALE GENOMIC DNA]</scope>
    <source>
        <strain evidence="2 3">5047</strain>
    </source>
</reference>
<feature type="signal peptide" evidence="1">
    <location>
        <begin position="1"/>
        <end position="28"/>
    </location>
</feature>
<dbReference type="Proteomes" id="UP000575469">
    <property type="component" value="Unassembled WGS sequence"/>
</dbReference>
<feature type="chain" id="PRO_5032365990" evidence="1">
    <location>
        <begin position="29"/>
        <end position="273"/>
    </location>
</feature>
<evidence type="ECO:0000256" key="1">
    <source>
        <dbReference type="SAM" id="SignalP"/>
    </source>
</evidence>
<evidence type="ECO:0000313" key="2">
    <source>
        <dbReference type="EMBL" id="NMV41629.1"/>
    </source>
</evidence>
<dbReference type="EMBL" id="JABBZM010000035">
    <property type="protein sequence ID" value="NMV41629.1"/>
    <property type="molecule type" value="Genomic_DNA"/>
</dbReference>
<proteinExistence type="predicted"/>
<dbReference type="NCBIfam" id="TIGR02001">
    <property type="entry name" value="gcw_chp"/>
    <property type="match status" value="1"/>
</dbReference>
<dbReference type="PROSITE" id="PS51257">
    <property type="entry name" value="PROKAR_LIPOPROTEIN"/>
    <property type="match status" value="1"/>
</dbReference>
<dbReference type="AlphaFoldDB" id="A0A848P7S5"/>
<comment type="caution">
    <text evidence="2">The sequence shown here is derived from an EMBL/GenBank/DDBJ whole genome shotgun (WGS) entry which is preliminary data.</text>
</comment>
<name>A0A848P7S5_9RALS</name>
<accession>A0A848P7S5</accession>
<dbReference type="InterPro" id="IPR010239">
    <property type="entry name" value="CHP02001"/>
</dbReference>
<dbReference type="Pfam" id="PF09694">
    <property type="entry name" value="Gcw_chp"/>
    <property type="match status" value="1"/>
</dbReference>